<evidence type="ECO:0000256" key="1">
    <source>
        <dbReference type="ARBA" id="ARBA00008361"/>
    </source>
</evidence>
<organism evidence="5 6">
    <name type="scientific">Photobacterium galatheae</name>
    <dbReference type="NCBI Taxonomy" id="1654360"/>
    <lineage>
        <taxon>Bacteria</taxon>
        <taxon>Pseudomonadati</taxon>
        <taxon>Pseudomonadota</taxon>
        <taxon>Gammaproteobacteria</taxon>
        <taxon>Vibrionales</taxon>
        <taxon>Vibrionaceae</taxon>
        <taxon>Photobacterium</taxon>
    </lineage>
</organism>
<comment type="similarity">
    <text evidence="1">Belongs to the methyltransferase superfamily.</text>
</comment>
<keyword evidence="6" id="KW-1185">Reference proteome</keyword>
<dbReference type="EMBL" id="JMIB01000026">
    <property type="protein sequence ID" value="KDM91139.1"/>
    <property type="molecule type" value="Genomic_DNA"/>
</dbReference>
<evidence type="ECO:0000313" key="6">
    <source>
        <dbReference type="Proteomes" id="UP000027192"/>
    </source>
</evidence>
<dbReference type="InterPro" id="IPR051052">
    <property type="entry name" value="Diverse_substrate_MTase"/>
</dbReference>
<evidence type="ECO:0000313" key="5">
    <source>
        <dbReference type="EMBL" id="KDM91139.1"/>
    </source>
</evidence>
<dbReference type="GO" id="GO:0008757">
    <property type="term" value="F:S-adenosylmethionine-dependent methyltransferase activity"/>
    <property type="evidence" value="ECO:0007669"/>
    <property type="project" value="InterPro"/>
</dbReference>
<dbReference type="Pfam" id="PF08241">
    <property type="entry name" value="Methyltransf_11"/>
    <property type="match status" value="1"/>
</dbReference>
<protein>
    <recommendedName>
        <fullName evidence="4">Methyltransferase type 11 domain-containing protein</fullName>
    </recommendedName>
</protein>
<evidence type="ECO:0000256" key="3">
    <source>
        <dbReference type="ARBA" id="ARBA00022679"/>
    </source>
</evidence>
<proteinExistence type="inferred from homology"/>
<keyword evidence="2" id="KW-0489">Methyltransferase</keyword>
<dbReference type="AlphaFoldDB" id="A0A066RLB7"/>
<dbReference type="STRING" id="1654360.EA58_13395"/>
<accession>A0A066RLB7</accession>
<dbReference type="PANTHER" id="PTHR44942:SF4">
    <property type="entry name" value="METHYLTRANSFERASE TYPE 11 DOMAIN-CONTAINING PROTEIN"/>
    <property type="match status" value="1"/>
</dbReference>
<dbReference type="Gene3D" id="3.40.50.150">
    <property type="entry name" value="Vaccinia Virus protein VP39"/>
    <property type="match status" value="1"/>
</dbReference>
<dbReference type="SUPFAM" id="SSF53335">
    <property type="entry name" value="S-adenosyl-L-methionine-dependent methyltransferases"/>
    <property type="match status" value="1"/>
</dbReference>
<dbReference type="InterPro" id="IPR013216">
    <property type="entry name" value="Methyltransf_11"/>
</dbReference>
<evidence type="ECO:0000256" key="2">
    <source>
        <dbReference type="ARBA" id="ARBA00022603"/>
    </source>
</evidence>
<dbReference type="PANTHER" id="PTHR44942">
    <property type="entry name" value="METHYLTRANSF_11 DOMAIN-CONTAINING PROTEIN"/>
    <property type="match status" value="1"/>
</dbReference>
<gene>
    <name evidence="5" type="ORF">EA58_13395</name>
</gene>
<dbReference type="Proteomes" id="UP000027192">
    <property type="component" value="Unassembled WGS sequence"/>
</dbReference>
<keyword evidence="3" id="KW-0808">Transferase</keyword>
<feature type="domain" description="Methyltransferase type 11" evidence="4">
    <location>
        <begin position="44"/>
        <end position="135"/>
    </location>
</feature>
<dbReference type="InterPro" id="IPR029063">
    <property type="entry name" value="SAM-dependent_MTases_sf"/>
</dbReference>
<dbReference type="GO" id="GO:0032259">
    <property type="term" value="P:methylation"/>
    <property type="evidence" value="ECO:0007669"/>
    <property type="project" value="UniProtKB-KW"/>
</dbReference>
<dbReference type="CDD" id="cd02440">
    <property type="entry name" value="AdoMet_MTases"/>
    <property type="match status" value="1"/>
</dbReference>
<name>A0A066RLB7_9GAMM</name>
<sequence>MKQATERFSDRVEDYRKYRPGYPQEMIKALLSATDVHPQSVITDIGAGTGILTRLLLEKGLQVCAVEPNDAMRQAADQSLAGMPGYTSRKAPAEQTGLPDHTVDLITAAQSFHWFCNEVTRTEFQRIAKPNAYLALIWNKRRFSSPLQRDYDAILRQLSPDYAYVNHMNLKDEDIRRFFAAGDMEQHVFENSQCMDLDALIGRVRSVSYCPQEGSANYTRLILVLTELHRTYQINGKITFEYDTNLYLGRIHVR</sequence>
<reference evidence="5 6" key="1">
    <citation type="submission" date="2014-04" db="EMBL/GenBank/DDBJ databases">
        <title>Draft genome sequence of Photobacterium halotolerans S2753: a solonamide, ngercheumicin and holomycin producer.</title>
        <authorList>
            <person name="Machado H.R."/>
            <person name="Gram L."/>
        </authorList>
    </citation>
    <scope>NUCLEOTIDE SEQUENCE [LARGE SCALE GENOMIC DNA]</scope>
    <source>
        <strain evidence="5 6">S2753</strain>
    </source>
</reference>
<evidence type="ECO:0000259" key="4">
    <source>
        <dbReference type="Pfam" id="PF08241"/>
    </source>
</evidence>
<comment type="caution">
    <text evidence="5">The sequence shown here is derived from an EMBL/GenBank/DDBJ whole genome shotgun (WGS) entry which is preliminary data.</text>
</comment>